<dbReference type="AlphaFoldDB" id="A0A077WSM9"/>
<dbReference type="EMBL" id="LK023335">
    <property type="protein sequence ID" value="CDS10350.1"/>
    <property type="molecule type" value="Genomic_DNA"/>
</dbReference>
<dbReference type="OrthoDB" id="1600564at2759"/>
<protein>
    <recommendedName>
        <fullName evidence="2">SGNH hydrolase-type esterase domain-containing protein</fullName>
    </recommendedName>
</protein>
<accession>A0A077WSM9</accession>
<dbReference type="Pfam" id="PF00657">
    <property type="entry name" value="Lipase_GDSL"/>
    <property type="match status" value="1"/>
</dbReference>
<dbReference type="InterPro" id="IPR001087">
    <property type="entry name" value="GDSL"/>
</dbReference>
<dbReference type="SUPFAM" id="SSF52266">
    <property type="entry name" value="SGNH hydrolase"/>
    <property type="match status" value="1"/>
</dbReference>
<gene>
    <name evidence="1" type="ORF">LRAMOSA03026</name>
</gene>
<evidence type="ECO:0008006" key="2">
    <source>
        <dbReference type="Google" id="ProtNLM"/>
    </source>
</evidence>
<sequence>MAAAVPIRRDGSAFCWKKTETVFVFGDSYSAVGGEKGSSATWSLFESDDAVNNNPIILNEASTLTTASGPNWSEYLTGCFKGRPQDCSTHLFNMAYNGATVNSQLVKPWRPIVADFIKQVNLWKEHVVSSIQWSNAVSFVWFGINDVCKSIDNEDVDDLFAKVIGNYFEQMEMLYQSNIRSFVTINVPPVDRTSKFAPDKDVLIDRITKYNTMLHDNTEQFRKRHTDVVIVEIDAHQLFSNYLSNPTQIGVQDTTNYFEKEDSSSKLPIQQYFWNGEISI</sequence>
<name>A0A077WSM9_9FUNG</name>
<dbReference type="Gene3D" id="3.40.50.1110">
    <property type="entry name" value="SGNH hydrolase"/>
    <property type="match status" value="1"/>
</dbReference>
<dbReference type="InterPro" id="IPR036514">
    <property type="entry name" value="SGNH_hydro_sf"/>
</dbReference>
<dbReference type="GO" id="GO:0016788">
    <property type="term" value="F:hydrolase activity, acting on ester bonds"/>
    <property type="evidence" value="ECO:0007669"/>
    <property type="project" value="InterPro"/>
</dbReference>
<organism evidence="1">
    <name type="scientific">Lichtheimia ramosa</name>
    <dbReference type="NCBI Taxonomy" id="688394"/>
    <lineage>
        <taxon>Eukaryota</taxon>
        <taxon>Fungi</taxon>
        <taxon>Fungi incertae sedis</taxon>
        <taxon>Mucoromycota</taxon>
        <taxon>Mucoromycotina</taxon>
        <taxon>Mucoromycetes</taxon>
        <taxon>Mucorales</taxon>
        <taxon>Lichtheimiaceae</taxon>
        <taxon>Lichtheimia</taxon>
    </lineage>
</organism>
<reference evidence="1" key="1">
    <citation type="journal article" date="2014" name="Genome Announc.">
        <title>De novo whole-genome sequence and genome annotation of Lichtheimia ramosa.</title>
        <authorList>
            <person name="Linde J."/>
            <person name="Schwartze V."/>
            <person name="Binder U."/>
            <person name="Lass-Florl C."/>
            <person name="Voigt K."/>
            <person name="Horn F."/>
        </authorList>
    </citation>
    <scope>NUCLEOTIDE SEQUENCE</scope>
    <source>
        <strain evidence="1">JMRC FSU:6197</strain>
    </source>
</reference>
<proteinExistence type="predicted"/>
<evidence type="ECO:0000313" key="1">
    <source>
        <dbReference type="EMBL" id="CDS10350.1"/>
    </source>
</evidence>